<dbReference type="EMBL" id="JAADJT010000005">
    <property type="protein sequence ID" value="NGZ85130.1"/>
    <property type="molecule type" value="Genomic_DNA"/>
</dbReference>
<evidence type="ECO:0000313" key="1">
    <source>
        <dbReference type="EMBL" id="NGZ85130.1"/>
    </source>
</evidence>
<evidence type="ECO:0000313" key="2">
    <source>
        <dbReference type="Proteomes" id="UP000666369"/>
    </source>
</evidence>
<comment type="caution">
    <text evidence="1">The sequence shown here is derived from an EMBL/GenBank/DDBJ whole genome shotgun (WGS) entry which is preliminary data.</text>
</comment>
<dbReference type="Proteomes" id="UP000666369">
    <property type="component" value="Unassembled WGS sequence"/>
</dbReference>
<keyword evidence="2" id="KW-1185">Reference proteome</keyword>
<sequence length="95" mass="10560">MATITINDLSVNRDLDRQAMSRLRGAGGAPWVYGWITPFSDAPSFAPVVNFYQINNYADQMINQYQMVSVLNTGSNADVAVKVDESSVNNRFQPQ</sequence>
<dbReference type="RefSeq" id="WP_166103260.1">
    <property type="nucleotide sequence ID" value="NZ_JAADJT010000005.1"/>
</dbReference>
<accession>A0ABX0FKS6</accession>
<gene>
    <name evidence="1" type="ORF">GW587_12810</name>
</gene>
<reference evidence="2" key="2">
    <citation type="submission" date="2023-07" db="EMBL/GenBank/DDBJ databases">
        <title>Duganella aceri sp. nov., isolated from tree sap.</title>
        <authorList>
            <person name="Kim I.S."/>
        </authorList>
    </citation>
    <scope>NUCLEOTIDE SEQUENCE [LARGE SCALE GENOMIC DNA]</scope>
    <source>
        <strain evidence="2">SAP-35</strain>
    </source>
</reference>
<organism evidence="1 2">
    <name type="scientific">Duganella aceris</name>
    <dbReference type="NCBI Taxonomy" id="2703883"/>
    <lineage>
        <taxon>Bacteria</taxon>
        <taxon>Pseudomonadati</taxon>
        <taxon>Pseudomonadota</taxon>
        <taxon>Betaproteobacteria</taxon>
        <taxon>Burkholderiales</taxon>
        <taxon>Oxalobacteraceae</taxon>
        <taxon>Telluria group</taxon>
        <taxon>Duganella</taxon>
    </lineage>
</organism>
<name>A0ABX0FKS6_9BURK</name>
<reference evidence="1 2" key="1">
    <citation type="submission" date="2020-01" db="EMBL/GenBank/DDBJ databases">
        <authorList>
            <person name="Lee S.D."/>
        </authorList>
    </citation>
    <scope>NUCLEOTIDE SEQUENCE [LARGE SCALE GENOMIC DNA]</scope>
    <source>
        <strain evidence="1 2">SAP-35</strain>
    </source>
</reference>
<protein>
    <submittedName>
        <fullName evidence="1">Uncharacterized protein</fullName>
    </submittedName>
</protein>
<proteinExistence type="predicted"/>